<sequence>MRKRYILLMSAVAMVILPGCSSKSNFYQLYPQTEQEKSMQTSRLHKKIIGIAEVDLPEYLDKPQIVTRLSSGRLNVNEEERWAGALDKNIQSVIAKNLSGMLPQYTFLPKPWEEPLRENYRIYLSVVRFDADIKSGNVVFDGRWSLSDPENNRLVTGEEVHFKEQGALTLDAMVKAQSRLLERLSRHIAKKLKQSL</sequence>
<evidence type="ECO:0000259" key="1">
    <source>
        <dbReference type="Pfam" id="PF03886"/>
    </source>
</evidence>
<proteinExistence type="predicted"/>
<protein>
    <recommendedName>
        <fullName evidence="1">ABC-type transport auxiliary lipoprotein component domain-containing protein</fullName>
    </recommendedName>
</protein>
<organism evidence="2">
    <name type="scientific">hydrothermal vent metagenome</name>
    <dbReference type="NCBI Taxonomy" id="652676"/>
    <lineage>
        <taxon>unclassified sequences</taxon>
        <taxon>metagenomes</taxon>
        <taxon>ecological metagenomes</taxon>
    </lineage>
</organism>
<evidence type="ECO:0000313" key="2">
    <source>
        <dbReference type="EMBL" id="SFV89810.1"/>
    </source>
</evidence>
<name>A0A1W1E7B7_9ZZZZ</name>
<dbReference type="SUPFAM" id="SSF159594">
    <property type="entry name" value="XCC0632-like"/>
    <property type="match status" value="1"/>
</dbReference>
<dbReference type="InterPro" id="IPR005586">
    <property type="entry name" value="ABC_trans_aux"/>
</dbReference>
<dbReference type="EMBL" id="FPIB01000003">
    <property type="protein sequence ID" value="SFV89810.1"/>
    <property type="molecule type" value="Genomic_DNA"/>
</dbReference>
<dbReference type="Gene3D" id="3.40.50.10610">
    <property type="entry name" value="ABC-type transport auxiliary lipoprotein component"/>
    <property type="match status" value="1"/>
</dbReference>
<feature type="domain" description="ABC-type transport auxiliary lipoprotein component" evidence="1">
    <location>
        <begin position="27"/>
        <end position="189"/>
    </location>
</feature>
<accession>A0A1W1E7B7</accession>
<dbReference type="AlphaFoldDB" id="A0A1W1E7B7"/>
<dbReference type="Pfam" id="PF03886">
    <property type="entry name" value="ABC_trans_aux"/>
    <property type="match status" value="1"/>
</dbReference>
<gene>
    <name evidence="2" type="ORF">MNB_SV-4-993</name>
</gene>
<reference evidence="2" key="1">
    <citation type="submission" date="2016-10" db="EMBL/GenBank/DDBJ databases">
        <authorList>
            <person name="de Groot N.N."/>
        </authorList>
    </citation>
    <scope>NUCLEOTIDE SEQUENCE</scope>
</reference>